<dbReference type="PIRSF" id="PIRSF005211">
    <property type="entry name" value="Ab_hydro_YheT"/>
    <property type="match status" value="1"/>
</dbReference>
<feature type="domain" description="AB hydrolase-1" evidence="2">
    <location>
        <begin position="81"/>
        <end position="313"/>
    </location>
</feature>
<accession>A0ABZ2URW5</accession>
<sequence>MLKSIYNPPFFLKNGAAMTAYTALLAGRNWENTTTDPEPTYQQVVFTGGQDVPIFGLVAIPKNAHGTIIGTYGITGELKQQWFLRLLGRKAYAQGYAVVLFDWRAHGKTAQLSPTLTSDGLYEGEDFVRIATEAVRMGCPPKCWFTGYSLGGQLALWGIKAAQDVKSTDIDFAGGAVICPSLDSLRSLNYLVTHSFGRYVESRIAGELKKLAWKLHDHHDGYFDPAAIERANSIWGFDEELVISRLGFNSVEEYYQASNALNLLPELQKQTLIIYAADDPLFHPDIVDDLKAIGEQNSYLDLLVTKYGGHVGYVSSKKCQSQFQDPDRWWAWNRILQWIEDRQFTEDVHKNNQNNQNKLSVLSSSLEN</sequence>
<evidence type="ECO:0000313" key="4">
    <source>
        <dbReference type="Proteomes" id="UP001483337"/>
    </source>
</evidence>
<dbReference type="InterPro" id="IPR000073">
    <property type="entry name" value="AB_hydrolase_1"/>
</dbReference>
<proteinExistence type="inferred from homology"/>
<dbReference type="Gene3D" id="3.40.50.1820">
    <property type="entry name" value="alpha/beta hydrolase"/>
    <property type="match status" value="1"/>
</dbReference>
<dbReference type="InterPro" id="IPR050960">
    <property type="entry name" value="AB_hydrolase_4_sf"/>
</dbReference>
<protein>
    <submittedName>
        <fullName evidence="3">Alpha/beta fold hydrolase</fullName>
    </submittedName>
</protein>
<organism evidence="3 4">
    <name type="scientific">Okeanomitos corallinicola TIOX110</name>
    <dbReference type="NCBI Taxonomy" id="3133117"/>
    <lineage>
        <taxon>Bacteria</taxon>
        <taxon>Bacillati</taxon>
        <taxon>Cyanobacteriota</taxon>
        <taxon>Cyanophyceae</taxon>
        <taxon>Nostocales</taxon>
        <taxon>Aphanizomenonaceae</taxon>
        <taxon>Okeanomitos</taxon>
    </lineage>
</organism>
<evidence type="ECO:0000259" key="2">
    <source>
        <dbReference type="Pfam" id="PF12697"/>
    </source>
</evidence>
<dbReference type="Pfam" id="PF12697">
    <property type="entry name" value="Abhydrolase_6"/>
    <property type="match status" value="1"/>
</dbReference>
<dbReference type="Proteomes" id="UP001483337">
    <property type="component" value="Chromosome"/>
</dbReference>
<reference evidence="3 4" key="1">
    <citation type="submission" date="2024-04" db="EMBL/GenBank/DDBJ databases">
        <title>Okeanomitos corallinicola gen. &amp; sp. nov. (Nostocales, Cyanobacteria), a new toxic marine heterocyst-forming cyanobacterium from a coral reef.</title>
        <authorList>
            <person name="Li H."/>
            <person name="Li R."/>
            <person name="Kang J."/>
            <person name="Hii K.S."/>
            <person name="Mohamed H.F."/>
            <person name="Xu X."/>
            <person name="Luo Z."/>
        </authorList>
    </citation>
    <scope>NUCLEOTIDE SEQUENCE [LARGE SCALE GENOMIC DNA]</scope>
    <source>
        <strain evidence="3 4">TIOX110</strain>
    </source>
</reference>
<name>A0ABZ2URW5_9CYAN</name>
<dbReference type="PANTHER" id="PTHR10794">
    <property type="entry name" value="ABHYDROLASE DOMAIN-CONTAINING PROTEIN"/>
    <property type="match status" value="1"/>
</dbReference>
<evidence type="ECO:0000313" key="3">
    <source>
        <dbReference type="EMBL" id="WZB87712.1"/>
    </source>
</evidence>
<evidence type="ECO:0000256" key="1">
    <source>
        <dbReference type="ARBA" id="ARBA00010884"/>
    </source>
</evidence>
<dbReference type="SUPFAM" id="SSF53474">
    <property type="entry name" value="alpha/beta-Hydrolases"/>
    <property type="match status" value="1"/>
</dbReference>
<dbReference type="EMBL" id="CP150886">
    <property type="protein sequence ID" value="WZB87712.1"/>
    <property type="molecule type" value="Genomic_DNA"/>
</dbReference>
<keyword evidence="3" id="KW-0378">Hydrolase</keyword>
<dbReference type="PANTHER" id="PTHR10794:SF94">
    <property type="entry name" value="ESTERASE YHET-RELATED"/>
    <property type="match status" value="1"/>
</dbReference>
<keyword evidence="4" id="KW-1185">Reference proteome</keyword>
<dbReference type="GO" id="GO:0016787">
    <property type="term" value="F:hydrolase activity"/>
    <property type="evidence" value="ECO:0007669"/>
    <property type="project" value="UniProtKB-KW"/>
</dbReference>
<dbReference type="InterPro" id="IPR029058">
    <property type="entry name" value="AB_hydrolase_fold"/>
</dbReference>
<comment type="similarity">
    <text evidence="1">Belongs to the AB hydrolase superfamily. AB hydrolase 4 family.</text>
</comment>
<gene>
    <name evidence="3" type="ORF">WJM97_20530</name>
</gene>
<dbReference type="InterPro" id="IPR012020">
    <property type="entry name" value="ABHD4"/>
</dbReference>
<dbReference type="RefSeq" id="WP_353930624.1">
    <property type="nucleotide sequence ID" value="NZ_CP150886.1"/>
</dbReference>